<accession>A0A4Z2GJQ3</accession>
<name>A0A4Z2GJQ3_9TELE</name>
<reference evidence="1 2" key="1">
    <citation type="submission" date="2019-03" db="EMBL/GenBank/DDBJ databases">
        <title>First draft genome of Liparis tanakae, snailfish: a comprehensive survey of snailfish specific genes.</title>
        <authorList>
            <person name="Kim W."/>
            <person name="Song I."/>
            <person name="Jeong J.-H."/>
            <person name="Kim D."/>
            <person name="Kim S."/>
            <person name="Ryu S."/>
            <person name="Song J.Y."/>
            <person name="Lee S.K."/>
        </authorList>
    </citation>
    <scope>NUCLEOTIDE SEQUENCE [LARGE SCALE GENOMIC DNA]</scope>
    <source>
        <tissue evidence="1">Muscle</tissue>
    </source>
</reference>
<dbReference type="AlphaFoldDB" id="A0A4Z2GJQ3"/>
<dbReference type="Proteomes" id="UP000314294">
    <property type="component" value="Unassembled WGS sequence"/>
</dbReference>
<keyword evidence="2" id="KW-1185">Reference proteome</keyword>
<organism evidence="1 2">
    <name type="scientific">Liparis tanakae</name>
    <name type="common">Tanaka's snailfish</name>
    <dbReference type="NCBI Taxonomy" id="230148"/>
    <lineage>
        <taxon>Eukaryota</taxon>
        <taxon>Metazoa</taxon>
        <taxon>Chordata</taxon>
        <taxon>Craniata</taxon>
        <taxon>Vertebrata</taxon>
        <taxon>Euteleostomi</taxon>
        <taxon>Actinopterygii</taxon>
        <taxon>Neopterygii</taxon>
        <taxon>Teleostei</taxon>
        <taxon>Neoteleostei</taxon>
        <taxon>Acanthomorphata</taxon>
        <taxon>Eupercaria</taxon>
        <taxon>Perciformes</taxon>
        <taxon>Cottioidei</taxon>
        <taxon>Cottales</taxon>
        <taxon>Liparidae</taxon>
        <taxon>Liparis</taxon>
    </lineage>
</organism>
<dbReference type="EMBL" id="SRLO01000507">
    <property type="protein sequence ID" value="TNN53737.1"/>
    <property type="molecule type" value="Genomic_DNA"/>
</dbReference>
<gene>
    <name evidence="1" type="ORF">EYF80_036066</name>
</gene>
<protein>
    <submittedName>
        <fullName evidence="1">Uncharacterized protein</fullName>
    </submittedName>
</protein>
<evidence type="ECO:0000313" key="1">
    <source>
        <dbReference type="EMBL" id="TNN53737.1"/>
    </source>
</evidence>
<proteinExistence type="predicted"/>
<comment type="caution">
    <text evidence="1">The sequence shown here is derived from an EMBL/GenBank/DDBJ whole genome shotgun (WGS) entry which is preliminary data.</text>
</comment>
<sequence length="170" mass="18843">MEIDNNRAAVSQSFLVPLRASPRGLVPLAGRERVPKRHKDRVEVACVVEHGFGSAEVHEQWKPHCSGCVVGLASQDPTSTLKTIRTTCRTWEVRVYDVAQDPGEEVEEGGRCGVDSDQKQRSSLHSCVRPTDFLSAATNFARSLFLWSRAAVLTAWTSGHAEEERRSTLK</sequence>
<evidence type="ECO:0000313" key="2">
    <source>
        <dbReference type="Proteomes" id="UP000314294"/>
    </source>
</evidence>